<keyword evidence="2" id="KW-1185">Reference proteome</keyword>
<dbReference type="AlphaFoldDB" id="A0A0L0FPF8"/>
<dbReference type="Proteomes" id="UP000054560">
    <property type="component" value="Unassembled WGS sequence"/>
</dbReference>
<feature type="non-terminal residue" evidence="1">
    <location>
        <position position="1"/>
    </location>
</feature>
<dbReference type="OrthoDB" id="39890at2759"/>
<evidence type="ECO:0000313" key="2">
    <source>
        <dbReference type="Proteomes" id="UP000054560"/>
    </source>
</evidence>
<organism evidence="1 2">
    <name type="scientific">Sphaeroforma arctica JP610</name>
    <dbReference type="NCBI Taxonomy" id="667725"/>
    <lineage>
        <taxon>Eukaryota</taxon>
        <taxon>Ichthyosporea</taxon>
        <taxon>Ichthyophonida</taxon>
        <taxon>Sphaeroforma</taxon>
    </lineage>
</organism>
<dbReference type="RefSeq" id="XP_014151760.1">
    <property type="nucleotide sequence ID" value="XM_014296285.1"/>
</dbReference>
<gene>
    <name evidence="1" type="ORF">SARC_09689</name>
</gene>
<evidence type="ECO:0000313" key="1">
    <source>
        <dbReference type="EMBL" id="KNC77858.1"/>
    </source>
</evidence>
<dbReference type="GeneID" id="25910193"/>
<accession>A0A0L0FPF8</accession>
<protein>
    <submittedName>
        <fullName evidence="1">Uncharacterized protein</fullName>
    </submittedName>
</protein>
<name>A0A0L0FPF8_9EUKA</name>
<dbReference type="EMBL" id="KQ242614">
    <property type="protein sequence ID" value="KNC77858.1"/>
    <property type="molecule type" value="Genomic_DNA"/>
</dbReference>
<proteinExistence type="predicted"/>
<reference evidence="1 2" key="1">
    <citation type="submission" date="2011-02" db="EMBL/GenBank/DDBJ databases">
        <title>The Genome Sequence of Sphaeroforma arctica JP610.</title>
        <authorList>
            <consortium name="The Broad Institute Genome Sequencing Platform"/>
            <person name="Russ C."/>
            <person name="Cuomo C."/>
            <person name="Young S.K."/>
            <person name="Zeng Q."/>
            <person name="Gargeya S."/>
            <person name="Alvarado L."/>
            <person name="Berlin A."/>
            <person name="Chapman S.B."/>
            <person name="Chen Z."/>
            <person name="Freedman E."/>
            <person name="Gellesch M."/>
            <person name="Goldberg J."/>
            <person name="Griggs A."/>
            <person name="Gujja S."/>
            <person name="Heilman E."/>
            <person name="Heiman D."/>
            <person name="Howarth C."/>
            <person name="Mehta T."/>
            <person name="Neiman D."/>
            <person name="Pearson M."/>
            <person name="Roberts A."/>
            <person name="Saif S."/>
            <person name="Shea T."/>
            <person name="Shenoy N."/>
            <person name="Sisk P."/>
            <person name="Stolte C."/>
            <person name="Sykes S."/>
            <person name="White J."/>
            <person name="Yandava C."/>
            <person name="Burger G."/>
            <person name="Gray M.W."/>
            <person name="Holland P.W.H."/>
            <person name="King N."/>
            <person name="Lang F.B.F."/>
            <person name="Roger A.J."/>
            <person name="Ruiz-Trillo I."/>
            <person name="Haas B."/>
            <person name="Nusbaum C."/>
            <person name="Birren B."/>
        </authorList>
    </citation>
    <scope>NUCLEOTIDE SEQUENCE [LARGE SCALE GENOMIC DNA]</scope>
    <source>
        <strain evidence="1 2">JP610</strain>
    </source>
</reference>
<sequence length="76" mass="8250">YELFHEERAGIIADFLTTLDGGSVSAEGFAEQFGMNRAEAVIFLSWINVGIKFKEASMDGQAPPEGLENIIGNNSK</sequence>